<evidence type="ECO:0000313" key="4">
    <source>
        <dbReference type="Proteomes" id="UP001589788"/>
    </source>
</evidence>
<dbReference type="RefSeq" id="WP_377790437.1">
    <property type="nucleotide sequence ID" value="NZ_JBHLYQ010000156.1"/>
</dbReference>
<keyword evidence="2" id="KW-0812">Transmembrane</keyword>
<evidence type="ECO:0000256" key="1">
    <source>
        <dbReference type="SAM" id="MobiDB-lite"/>
    </source>
</evidence>
<reference evidence="3 4" key="1">
    <citation type="submission" date="2024-09" db="EMBL/GenBank/DDBJ databases">
        <authorList>
            <person name="Sun Q."/>
            <person name="Mori K."/>
        </authorList>
    </citation>
    <scope>NUCLEOTIDE SEQUENCE [LARGE SCALE GENOMIC DNA]</scope>
    <source>
        <strain evidence="3 4">JCM 15389</strain>
    </source>
</reference>
<dbReference type="InterPro" id="IPR011990">
    <property type="entry name" value="TPR-like_helical_dom_sf"/>
</dbReference>
<dbReference type="Gene3D" id="1.25.40.10">
    <property type="entry name" value="Tetratricopeptide repeat domain"/>
    <property type="match status" value="1"/>
</dbReference>
<gene>
    <name evidence="3" type="ORF">ACFFRE_11690</name>
</gene>
<organism evidence="3 4">
    <name type="scientific">Aciditerrimonas ferrireducens</name>
    <dbReference type="NCBI Taxonomy" id="667306"/>
    <lineage>
        <taxon>Bacteria</taxon>
        <taxon>Bacillati</taxon>
        <taxon>Actinomycetota</taxon>
        <taxon>Acidimicrobiia</taxon>
        <taxon>Acidimicrobiales</taxon>
        <taxon>Acidimicrobiaceae</taxon>
        <taxon>Aciditerrimonas</taxon>
    </lineage>
</organism>
<evidence type="ECO:0000313" key="3">
    <source>
        <dbReference type="EMBL" id="MFC0082793.1"/>
    </source>
</evidence>
<dbReference type="SUPFAM" id="SSF48452">
    <property type="entry name" value="TPR-like"/>
    <property type="match status" value="1"/>
</dbReference>
<evidence type="ECO:0000256" key="2">
    <source>
        <dbReference type="SAM" id="Phobius"/>
    </source>
</evidence>
<feature type="region of interest" description="Disordered" evidence="1">
    <location>
        <begin position="1"/>
        <end position="20"/>
    </location>
</feature>
<keyword evidence="2" id="KW-0472">Membrane</keyword>
<protein>
    <submittedName>
        <fullName evidence="3">Tetratricopeptide repeat protein</fullName>
    </submittedName>
</protein>
<comment type="caution">
    <text evidence="3">The sequence shown here is derived from an EMBL/GenBank/DDBJ whole genome shotgun (WGS) entry which is preliminary data.</text>
</comment>
<feature type="region of interest" description="Disordered" evidence="1">
    <location>
        <begin position="69"/>
        <end position="108"/>
    </location>
</feature>
<keyword evidence="2" id="KW-1133">Transmembrane helix</keyword>
<dbReference type="EMBL" id="JBHLYQ010000156">
    <property type="protein sequence ID" value="MFC0082793.1"/>
    <property type="molecule type" value="Genomic_DNA"/>
</dbReference>
<sequence length="314" mass="33027">MSRTEVALGNTGEGDRQDLEEERAFLLRSLTDLEREREAGDIEPADYEALRARYTARAAEVLRLLEGRTEAGTAPSQAPGAPSADGPTPRDEPARGEEPAAGSAEGGSSRRRWRWRRRRWFVVGALACFAAAAVVLVSSDLGVGLPGQPVTGSITLTKGQHVQRLLDQAEEALLEGQPATALAAYRAVLQLEPTEEEALSEAGWLEYAAGVRARRPALVSAGQSEEAKAVAEDPSDPGPRLFLGSMLAQDGSLSQAASQFDAALADHASTDTLAAFASTIEKVDGQLHLPVPAAVRKAEAVAQASGLGPSTTGR</sequence>
<feature type="transmembrane region" description="Helical" evidence="2">
    <location>
        <begin position="120"/>
        <end position="139"/>
    </location>
</feature>
<keyword evidence="4" id="KW-1185">Reference proteome</keyword>
<name>A0ABV6C536_9ACTN</name>
<feature type="compositionally biased region" description="Basic and acidic residues" evidence="1">
    <location>
        <begin position="88"/>
        <end position="98"/>
    </location>
</feature>
<accession>A0ABV6C536</accession>
<proteinExistence type="predicted"/>
<dbReference type="Proteomes" id="UP001589788">
    <property type="component" value="Unassembled WGS sequence"/>
</dbReference>